<comment type="caution">
    <text evidence="3">The sequence shown here is derived from an EMBL/GenBank/DDBJ whole genome shotgun (WGS) entry which is preliminary data.</text>
</comment>
<feature type="transmembrane region" description="Helical" evidence="2">
    <location>
        <begin position="121"/>
        <end position="148"/>
    </location>
</feature>
<reference evidence="3 4" key="1">
    <citation type="submission" date="2024-04" db="EMBL/GenBank/DDBJ databases">
        <title>Tritrichomonas musculus Genome.</title>
        <authorList>
            <person name="Alves-Ferreira E."/>
            <person name="Grigg M."/>
            <person name="Lorenzi H."/>
            <person name="Galac M."/>
        </authorList>
    </citation>
    <scope>NUCLEOTIDE SEQUENCE [LARGE SCALE GENOMIC DNA]</scope>
    <source>
        <strain evidence="3 4">EAF2021</strain>
    </source>
</reference>
<accession>A0ABR2IN95</accession>
<gene>
    <name evidence="3" type="ORF">M9Y10_010916</name>
</gene>
<keyword evidence="2" id="KW-0812">Transmembrane</keyword>
<evidence type="ECO:0000256" key="1">
    <source>
        <dbReference type="SAM" id="MobiDB-lite"/>
    </source>
</evidence>
<keyword evidence="4" id="KW-1185">Reference proteome</keyword>
<keyword evidence="2" id="KW-0472">Membrane</keyword>
<name>A0ABR2IN95_9EUKA</name>
<organism evidence="3 4">
    <name type="scientific">Tritrichomonas musculus</name>
    <dbReference type="NCBI Taxonomy" id="1915356"/>
    <lineage>
        <taxon>Eukaryota</taxon>
        <taxon>Metamonada</taxon>
        <taxon>Parabasalia</taxon>
        <taxon>Tritrichomonadida</taxon>
        <taxon>Tritrichomonadidae</taxon>
        <taxon>Tritrichomonas</taxon>
    </lineage>
</organism>
<proteinExistence type="predicted"/>
<feature type="transmembrane region" description="Helical" evidence="2">
    <location>
        <begin position="42"/>
        <end position="68"/>
    </location>
</feature>
<feature type="region of interest" description="Disordered" evidence="1">
    <location>
        <begin position="1"/>
        <end position="26"/>
    </location>
</feature>
<dbReference type="EMBL" id="JAPFFF010000016">
    <property type="protein sequence ID" value="KAK8865373.1"/>
    <property type="molecule type" value="Genomic_DNA"/>
</dbReference>
<sequence length="347" mass="39170">MSNIDTRVSVTYDDDDPPPPAYNVSQPSAEVKKKPICPSFHILILIIFGTLCVLLGTIDMIVFSVIPYNKINNNKKKYPSFHFEKPDGGIVVLHFLEHLCLIALGSVLLGGINPNFFESFYFTIILILLGLIFGSLYFIEALYAGLVINMIKKEDFKLSEITEKLNYSNPINAILFYIRGSKRVSKGKYKTCYSKNGVVIPVQSGINSRLFSPNENIPDFFYLEITQKVNLSTQLFELASKFREKISFCKDQYYVAFEYHPLFQGRNLVVSDGKKIPASVKKPTGIASTIFGLGTYPELMQKSIPIKKYDEDPNVDIIPGVDYDTIYASINCLYIGQCQTSNERPHV</sequence>
<evidence type="ECO:0000256" key="2">
    <source>
        <dbReference type="SAM" id="Phobius"/>
    </source>
</evidence>
<evidence type="ECO:0000313" key="4">
    <source>
        <dbReference type="Proteomes" id="UP001470230"/>
    </source>
</evidence>
<protein>
    <submittedName>
        <fullName evidence="3">Uncharacterized protein</fullName>
    </submittedName>
</protein>
<keyword evidence="2" id="KW-1133">Transmembrane helix</keyword>
<dbReference type="Proteomes" id="UP001470230">
    <property type="component" value="Unassembled WGS sequence"/>
</dbReference>
<feature type="transmembrane region" description="Helical" evidence="2">
    <location>
        <begin position="89"/>
        <end position="109"/>
    </location>
</feature>
<evidence type="ECO:0000313" key="3">
    <source>
        <dbReference type="EMBL" id="KAK8865373.1"/>
    </source>
</evidence>